<dbReference type="InterPro" id="IPR000531">
    <property type="entry name" value="Beta-barrel_TonB"/>
</dbReference>
<comment type="similarity">
    <text evidence="8 9">Belongs to the TonB-dependent receptor family.</text>
</comment>
<feature type="domain" description="TonB-dependent receptor-like beta-barrel" evidence="12">
    <location>
        <begin position="288"/>
        <end position="720"/>
    </location>
</feature>
<comment type="caution">
    <text evidence="14">The sequence shown here is derived from an EMBL/GenBank/DDBJ whole genome shotgun (WGS) entry which is preliminary data.</text>
</comment>
<dbReference type="InterPro" id="IPR036942">
    <property type="entry name" value="Beta-barrel_TonB_sf"/>
</dbReference>
<dbReference type="GO" id="GO:0044718">
    <property type="term" value="P:siderophore transmembrane transport"/>
    <property type="evidence" value="ECO:0007669"/>
    <property type="project" value="TreeGrafter"/>
</dbReference>
<feature type="compositionally biased region" description="Low complexity" evidence="10">
    <location>
        <begin position="77"/>
        <end position="92"/>
    </location>
</feature>
<reference evidence="14 15" key="1">
    <citation type="submission" date="2015-11" db="EMBL/GenBank/DDBJ databases">
        <title>Draft Genome Sequence of the Strain BR 10303 (Bradyrhizobium sp.) isolated from nodules of Centrolobium paraense.</title>
        <authorList>
            <person name="Zelli J.E."/>
            <person name="Simoes-Araujo J.L."/>
            <person name="Barauna A.C."/>
            <person name="Silva K."/>
        </authorList>
    </citation>
    <scope>NUCLEOTIDE SEQUENCE [LARGE SCALE GENOMIC DNA]</scope>
    <source>
        <strain evidence="14 15">BR 10303</strain>
    </source>
</reference>
<feature type="region of interest" description="Disordered" evidence="10">
    <location>
        <begin position="34"/>
        <end position="100"/>
    </location>
</feature>
<dbReference type="InterPro" id="IPR039426">
    <property type="entry name" value="TonB-dep_rcpt-like"/>
</dbReference>
<evidence type="ECO:0000256" key="1">
    <source>
        <dbReference type="ARBA" id="ARBA00004571"/>
    </source>
</evidence>
<dbReference type="RefSeq" id="WP_066515790.1">
    <property type="nucleotide sequence ID" value="NZ_LNCU01000128.1"/>
</dbReference>
<keyword evidence="7 8" id="KW-0998">Cell outer membrane</keyword>
<keyword evidence="3 8" id="KW-1134">Transmembrane beta strand</keyword>
<evidence type="ECO:0000256" key="8">
    <source>
        <dbReference type="PROSITE-ProRule" id="PRU01360"/>
    </source>
</evidence>
<keyword evidence="6 8" id="KW-0472">Membrane</keyword>
<dbReference type="PANTHER" id="PTHR30069:SF27">
    <property type="entry name" value="BLL4766 PROTEIN"/>
    <property type="match status" value="1"/>
</dbReference>
<dbReference type="CDD" id="cd01347">
    <property type="entry name" value="ligand_gated_channel"/>
    <property type="match status" value="1"/>
</dbReference>
<dbReference type="SUPFAM" id="SSF56935">
    <property type="entry name" value="Porins"/>
    <property type="match status" value="1"/>
</dbReference>
<dbReference type="Pfam" id="PF07715">
    <property type="entry name" value="Plug"/>
    <property type="match status" value="1"/>
</dbReference>
<sequence length="757" mass="81546">MLFLPSARRRRALLLASAISAPALYVAAAQAQQAPPSDVLPPIEVTKPGDQNVTRAKPSYTDETQGRRRPAPGNKQANNTGSGTGSNAPSAGAGTGTGGTASGGHQFAGIVGASSAVITADDIAHSPAQTLPEILAQVPGVQLQSLYGGVNGAKTSVDLRGFGAFASDNTLFLLNGRRLNDVDKAGFDLTTIPIDSIERIEITRGNSGAVLYGDNAVGGVVNIVTKTGVGGPPVAMKAQAGFGSFNQRMAAVSAAVNSGPWSTSFYGNGLKSDGYRVNNGLDQRNGVGNINYTTPDLSAFLTVTGSDQKLGLPGGRIVDPSIGVNELLTDRKGAATPYDYANQQTASVTAGFTKTLMNGVDLIVDGGWRQRDTQSGFFGTVPTISFSSTYNDAALQTWSITPRFSVKNVILGMPSTILTGIDYYESTFRESRGAYQGVDPYHIYSIEQQTAAAYWQQTIGLLTSTDFSYGARVQNTSVSARDHYDPNAPFAFDTQAAPLDSNETQYALHVGVEHRFTDTFSVFGRAARAFRTPDVDERVASGPSFDPATFLPIPQNFQLKTQTSEDIEGGFRVKTNLFQVQTSVYLMDLENEIHYNPVLFYNVNLDPTRRYGSETSASLKISDTVTLRGGMAYTRAIFREGMWAGNEVPLVSRYTCNVGVTWNIWQNYLVFDATLRAWSSRIMDNDQANSQSRIPGNATADIKLSGQYDRFFWSLSVNNLFNALYYDYAIVSTFTEGRFSAYPLPGRTYMVRAGATF</sequence>
<keyword evidence="15" id="KW-1185">Reference proteome</keyword>
<evidence type="ECO:0000259" key="12">
    <source>
        <dbReference type="Pfam" id="PF00593"/>
    </source>
</evidence>
<keyword evidence="2 8" id="KW-0813">Transport</keyword>
<dbReference type="AlphaFoldDB" id="A0A109J8Y9"/>
<accession>A0A109J8Y9</accession>
<dbReference type="Gene3D" id="2.170.130.10">
    <property type="entry name" value="TonB-dependent receptor, plug domain"/>
    <property type="match status" value="1"/>
</dbReference>
<dbReference type="InterPro" id="IPR037066">
    <property type="entry name" value="Plug_dom_sf"/>
</dbReference>
<dbReference type="PROSITE" id="PS52016">
    <property type="entry name" value="TONB_DEPENDENT_REC_3"/>
    <property type="match status" value="1"/>
</dbReference>
<gene>
    <name evidence="14" type="ORF">AS156_24065</name>
</gene>
<evidence type="ECO:0000256" key="9">
    <source>
        <dbReference type="RuleBase" id="RU003357"/>
    </source>
</evidence>
<feature type="chain" id="PRO_5007136528" evidence="11">
    <location>
        <begin position="32"/>
        <end position="757"/>
    </location>
</feature>
<dbReference type="Proteomes" id="UP000057737">
    <property type="component" value="Unassembled WGS sequence"/>
</dbReference>
<proteinExistence type="inferred from homology"/>
<evidence type="ECO:0000256" key="10">
    <source>
        <dbReference type="SAM" id="MobiDB-lite"/>
    </source>
</evidence>
<protein>
    <submittedName>
        <fullName evidence="14">TonB-dependent receptor</fullName>
    </submittedName>
</protein>
<keyword evidence="5 9" id="KW-0798">TonB box</keyword>
<dbReference type="GO" id="GO:0009279">
    <property type="term" value="C:cell outer membrane"/>
    <property type="evidence" value="ECO:0007669"/>
    <property type="project" value="UniProtKB-SubCell"/>
</dbReference>
<evidence type="ECO:0000256" key="6">
    <source>
        <dbReference type="ARBA" id="ARBA00023136"/>
    </source>
</evidence>
<dbReference type="InterPro" id="IPR012910">
    <property type="entry name" value="Plug_dom"/>
</dbReference>
<dbReference type="Gene3D" id="2.40.170.20">
    <property type="entry name" value="TonB-dependent receptor, beta-barrel domain"/>
    <property type="match status" value="1"/>
</dbReference>
<evidence type="ECO:0000256" key="2">
    <source>
        <dbReference type="ARBA" id="ARBA00022448"/>
    </source>
</evidence>
<evidence type="ECO:0000256" key="7">
    <source>
        <dbReference type="ARBA" id="ARBA00023237"/>
    </source>
</evidence>
<evidence type="ECO:0000259" key="13">
    <source>
        <dbReference type="Pfam" id="PF07715"/>
    </source>
</evidence>
<dbReference type="EMBL" id="LNCU01000128">
    <property type="protein sequence ID" value="KWV44536.1"/>
    <property type="molecule type" value="Genomic_DNA"/>
</dbReference>
<evidence type="ECO:0000313" key="14">
    <source>
        <dbReference type="EMBL" id="KWV44536.1"/>
    </source>
</evidence>
<dbReference type="PANTHER" id="PTHR30069">
    <property type="entry name" value="TONB-DEPENDENT OUTER MEMBRANE RECEPTOR"/>
    <property type="match status" value="1"/>
</dbReference>
<evidence type="ECO:0000256" key="5">
    <source>
        <dbReference type="ARBA" id="ARBA00023077"/>
    </source>
</evidence>
<evidence type="ECO:0000313" key="15">
    <source>
        <dbReference type="Proteomes" id="UP000057737"/>
    </source>
</evidence>
<feature type="signal peptide" evidence="11">
    <location>
        <begin position="1"/>
        <end position="31"/>
    </location>
</feature>
<keyword evidence="14" id="KW-0675">Receptor</keyword>
<dbReference type="OrthoDB" id="9760333at2"/>
<evidence type="ECO:0000256" key="11">
    <source>
        <dbReference type="SAM" id="SignalP"/>
    </source>
</evidence>
<evidence type="ECO:0000256" key="4">
    <source>
        <dbReference type="ARBA" id="ARBA00022692"/>
    </source>
</evidence>
<dbReference type="Pfam" id="PF00593">
    <property type="entry name" value="TonB_dep_Rec_b-barrel"/>
    <property type="match status" value="1"/>
</dbReference>
<evidence type="ECO:0000256" key="3">
    <source>
        <dbReference type="ARBA" id="ARBA00022452"/>
    </source>
</evidence>
<dbReference type="GO" id="GO:0015344">
    <property type="term" value="F:siderophore uptake transmembrane transporter activity"/>
    <property type="evidence" value="ECO:0007669"/>
    <property type="project" value="TreeGrafter"/>
</dbReference>
<comment type="subcellular location">
    <subcellularLocation>
        <location evidence="1 8">Cell outer membrane</location>
        <topology evidence="1 8">Multi-pass membrane protein</topology>
    </subcellularLocation>
</comment>
<keyword evidence="11" id="KW-0732">Signal</keyword>
<keyword evidence="4 8" id="KW-0812">Transmembrane</keyword>
<feature type="domain" description="TonB-dependent receptor plug" evidence="13">
    <location>
        <begin position="113"/>
        <end position="220"/>
    </location>
</feature>
<organism evidence="14 15">
    <name type="scientific">Bradyrhizobium macuxiense</name>
    <dbReference type="NCBI Taxonomy" id="1755647"/>
    <lineage>
        <taxon>Bacteria</taxon>
        <taxon>Pseudomonadati</taxon>
        <taxon>Pseudomonadota</taxon>
        <taxon>Alphaproteobacteria</taxon>
        <taxon>Hyphomicrobiales</taxon>
        <taxon>Nitrobacteraceae</taxon>
        <taxon>Bradyrhizobium</taxon>
    </lineage>
</organism>
<name>A0A109J8Y9_9BRAD</name>